<sequence length="108" mass="12219">MSFTTYKGDLEGFPLDAHALVQQYEGVQRQREFYAPRYDTPQEKQSRLPDLRNLLYWNPNINTMASQPNTLDFYTGDQAGRYLVVLQGLAATGLAGSTSFVVEVKQPL</sequence>
<name>A0ABW2U2X4_9BACT</name>
<dbReference type="EMBL" id="JBHTEK010000001">
    <property type="protein sequence ID" value="MFC7666734.1"/>
    <property type="molecule type" value="Genomic_DNA"/>
</dbReference>
<dbReference type="Proteomes" id="UP001596513">
    <property type="component" value="Unassembled WGS sequence"/>
</dbReference>
<protein>
    <submittedName>
        <fullName evidence="1">Uncharacterized protein</fullName>
    </submittedName>
</protein>
<organism evidence="1 2">
    <name type="scientific">Hymenobacter humi</name>
    <dbReference type="NCBI Taxonomy" id="1411620"/>
    <lineage>
        <taxon>Bacteria</taxon>
        <taxon>Pseudomonadati</taxon>
        <taxon>Bacteroidota</taxon>
        <taxon>Cytophagia</taxon>
        <taxon>Cytophagales</taxon>
        <taxon>Hymenobacteraceae</taxon>
        <taxon>Hymenobacter</taxon>
    </lineage>
</organism>
<comment type="caution">
    <text evidence="1">The sequence shown here is derived from an EMBL/GenBank/DDBJ whole genome shotgun (WGS) entry which is preliminary data.</text>
</comment>
<proteinExistence type="predicted"/>
<keyword evidence="2" id="KW-1185">Reference proteome</keyword>
<reference evidence="2" key="1">
    <citation type="journal article" date="2019" name="Int. J. Syst. Evol. Microbiol.">
        <title>The Global Catalogue of Microorganisms (GCM) 10K type strain sequencing project: providing services to taxonomists for standard genome sequencing and annotation.</title>
        <authorList>
            <consortium name="The Broad Institute Genomics Platform"/>
            <consortium name="The Broad Institute Genome Sequencing Center for Infectious Disease"/>
            <person name="Wu L."/>
            <person name="Ma J."/>
        </authorList>
    </citation>
    <scope>NUCLEOTIDE SEQUENCE [LARGE SCALE GENOMIC DNA]</scope>
    <source>
        <strain evidence="2">JCM 19635</strain>
    </source>
</reference>
<dbReference type="RefSeq" id="WP_380200683.1">
    <property type="nucleotide sequence ID" value="NZ_JBHTEK010000001.1"/>
</dbReference>
<evidence type="ECO:0000313" key="1">
    <source>
        <dbReference type="EMBL" id="MFC7666734.1"/>
    </source>
</evidence>
<accession>A0ABW2U2X4</accession>
<evidence type="ECO:0000313" key="2">
    <source>
        <dbReference type="Proteomes" id="UP001596513"/>
    </source>
</evidence>
<gene>
    <name evidence="1" type="ORF">ACFQT0_04355</name>
</gene>